<keyword evidence="4" id="KW-1185">Reference proteome</keyword>
<keyword evidence="1" id="KW-0472">Membrane</keyword>
<evidence type="ECO:0000256" key="2">
    <source>
        <dbReference type="SAM" id="SignalP"/>
    </source>
</evidence>
<dbReference type="EMBL" id="NIVC01001008">
    <property type="protein sequence ID" value="PAA73507.1"/>
    <property type="molecule type" value="Genomic_DNA"/>
</dbReference>
<feature type="transmembrane region" description="Helical" evidence="1">
    <location>
        <begin position="300"/>
        <end position="321"/>
    </location>
</feature>
<keyword evidence="2" id="KW-0732">Signal</keyword>
<dbReference type="Proteomes" id="UP000215902">
    <property type="component" value="Unassembled WGS sequence"/>
</dbReference>
<feature type="chain" id="PRO_5012695590" description="C-type lectin domain-containing protein" evidence="2">
    <location>
        <begin position="28"/>
        <end position="462"/>
    </location>
</feature>
<dbReference type="AlphaFoldDB" id="A0A267FK35"/>
<dbReference type="InterPro" id="IPR016186">
    <property type="entry name" value="C-type_lectin-like/link_sf"/>
</dbReference>
<protein>
    <recommendedName>
        <fullName evidence="5">C-type lectin domain-containing protein</fullName>
    </recommendedName>
</protein>
<evidence type="ECO:0008006" key="5">
    <source>
        <dbReference type="Google" id="ProtNLM"/>
    </source>
</evidence>
<dbReference type="InterPro" id="IPR016187">
    <property type="entry name" value="CTDL_fold"/>
</dbReference>
<keyword evidence="1" id="KW-1133">Transmembrane helix</keyword>
<sequence>SPNSAIKAVPALLAAASILAAAAVASGQTFNCTTNSTPTVVAVNSSRFSVRLSIDSTDSLCHILLVSSASSSGYFYVSLASTMESRYSRLRIQSDYPGSRVATISSSSQSRYQSFATKSNRLYASLSRLFSSRSTVDSVLLNVHLVTACPDGWVLHSGRCYGPASLKSTVASFSTAIIACRYVQANLAMGFADVTRTLGAALQLAGWTDGRPVWVGAAWKSKPEAVYFLNNTIFISSSVKKSCTSDSSKCRCVHYTELSTALFHRQSCSTKQSYLCSCAVGGDSKFYSLFSEDEDKTSRAWIVGVVFAVIFVFVMSVAVGTKIKQKLTIRRSISAANGPRFSTTDVISNNLYPEPLAPPSYNYGGNCDEQPPSYNEAVSTGLPFLRLQPLRRFTALGTSSRQLIGKECRNSTDLAGLNALPLPMIASWAGRKLVDRRLVDRRLVDRRLVDRRLVDRRLVDRR</sequence>
<accession>A0A267FK35</accession>
<organism evidence="3 4">
    <name type="scientific">Macrostomum lignano</name>
    <dbReference type="NCBI Taxonomy" id="282301"/>
    <lineage>
        <taxon>Eukaryota</taxon>
        <taxon>Metazoa</taxon>
        <taxon>Spiralia</taxon>
        <taxon>Lophotrochozoa</taxon>
        <taxon>Platyhelminthes</taxon>
        <taxon>Rhabditophora</taxon>
        <taxon>Macrostomorpha</taxon>
        <taxon>Macrostomida</taxon>
        <taxon>Macrostomidae</taxon>
        <taxon>Macrostomum</taxon>
    </lineage>
</organism>
<dbReference type="SUPFAM" id="SSF56436">
    <property type="entry name" value="C-type lectin-like"/>
    <property type="match status" value="1"/>
</dbReference>
<feature type="signal peptide" evidence="2">
    <location>
        <begin position="1"/>
        <end position="27"/>
    </location>
</feature>
<dbReference type="Gene3D" id="3.10.100.10">
    <property type="entry name" value="Mannose-Binding Protein A, subunit A"/>
    <property type="match status" value="1"/>
</dbReference>
<gene>
    <name evidence="3" type="ORF">BOX15_Mlig019469g4</name>
</gene>
<evidence type="ECO:0000313" key="3">
    <source>
        <dbReference type="EMBL" id="PAA73507.1"/>
    </source>
</evidence>
<reference evidence="3 4" key="1">
    <citation type="submission" date="2017-06" db="EMBL/GenBank/DDBJ databases">
        <title>A platform for efficient transgenesis in Macrostomum lignano, a flatworm model organism for stem cell research.</title>
        <authorList>
            <person name="Berezikov E."/>
        </authorList>
    </citation>
    <scope>NUCLEOTIDE SEQUENCE [LARGE SCALE GENOMIC DNA]</scope>
    <source>
        <strain evidence="3">DV1</strain>
        <tissue evidence="3">Whole organism</tissue>
    </source>
</reference>
<feature type="non-terminal residue" evidence="3">
    <location>
        <position position="1"/>
    </location>
</feature>
<evidence type="ECO:0000313" key="4">
    <source>
        <dbReference type="Proteomes" id="UP000215902"/>
    </source>
</evidence>
<keyword evidence="1" id="KW-0812">Transmembrane</keyword>
<evidence type="ECO:0000256" key="1">
    <source>
        <dbReference type="SAM" id="Phobius"/>
    </source>
</evidence>
<comment type="caution">
    <text evidence="3">The sequence shown here is derived from an EMBL/GenBank/DDBJ whole genome shotgun (WGS) entry which is preliminary data.</text>
</comment>
<proteinExistence type="predicted"/>
<name>A0A267FK35_9PLAT</name>